<gene>
    <name evidence="12" type="ORF">CANTADRAFT_5904</name>
</gene>
<evidence type="ECO:0000256" key="5">
    <source>
        <dbReference type="ARBA" id="ARBA00022692"/>
    </source>
</evidence>
<evidence type="ECO:0000256" key="2">
    <source>
        <dbReference type="ARBA" id="ARBA00004370"/>
    </source>
</evidence>
<comment type="subcellular location">
    <subcellularLocation>
        <location evidence="2">Membrane</location>
    </subcellularLocation>
    <subcellularLocation>
        <location evidence="11">Mitochondrion inner membrane</location>
        <topology evidence="11">Single-pass membrane protein</topology>
    </subcellularLocation>
</comment>
<dbReference type="Proteomes" id="UP000094285">
    <property type="component" value="Unassembled WGS sequence"/>
</dbReference>
<keyword evidence="5" id="KW-0812">Transmembrane</keyword>
<keyword evidence="8" id="KW-0472">Membrane</keyword>
<keyword evidence="6" id="KW-1133">Transmembrane helix</keyword>
<comment type="subunit">
    <text evidence="11">Component of the mitochondrial contact site and cristae organizing system (MICOS) complex.</text>
</comment>
<keyword evidence="11" id="KW-0999">Mitochondrion inner membrane</keyword>
<evidence type="ECO:0000256" key="9">
    <source>
        <dbReference type="ARBA" id="ARBA00032159"/>
    </source>
</evidence>
<dbReference type="GO" id="GO:0061617">
    <property type="term" value="C:MICOS complex"/>
    <property type="evidence" value="ECO:0007669"/>
    <property type="project" value="UniProtKB-UniRule"/>
</dbReference>
<evidence type="ECO:0000256" key="4">
    <source>
        <dbReference type="ARBA" id="ARBA00018170"/>
    </source>
</evidence>
<reference evidence="13" key="1">
    <citation type="submission" date="2016-05" db="EMBL/GenBank/DDBJ databases">
        <title>Comparative genomics of biotechnologically important yeasts.</title>
        <authorList>
            <consortium name="DOE Joint Genome Institute"/>
            <person name="Riley R."/>
            <person name="Haridas S."/>
            <person name="Wolfe K.H."/>
            <person name="Lopes M.R."/>
            <person name="Hittinger C.T."/>
            <person name="Goker M."/>
            <person name="Salamov A."/>
            <person name="Wisecaver J."/>
            <person name="Long T.M."/>
            <person name="Aerts A.L."/>
            <person name="Barry K."/>
            <person name="Choi C."/>
            <person name="Clum A."/>
            <person name="Coughlan A.Y."/>
            <person name="Deshpande S."/>
            <person name="Douglass A.P."/>
            <person name="Hanson S.J."/>
            <person name="Klenk H.-P."/>
            <person name="Labutti K."/>
            <person name="Lapidus A."/>
            <person name="Lindquist E."/>
            <person name="Lipzen A."/>
            <person name="Meier-Kolthoff J.P."/>
            <person name="Ohm R.A."/>
            <person name="Otillar R.P."/>
            <person name="Pangilinan J."/>
            <person name="Peng Y."/>
            <person name="Rokas A."/>
            <person name="Rosa C.A."/>
            <person name="Scheuner C."/>
            <person name="Sibirny A.A."/>
            <person name="Slot J.C."/>
            <person name="Stielow J.B."/>
            <person name="Sun H."/>
            <person name="Kurtzman C.P."/>
            <person name="Blackwell M."/>
            <person name="Grigoriev I.V."/>
            <person name="Jeffries T.W."/>
        </authorList>
    </citation>
    <scope>NUCLEOTIDE SEQUENCE [LARGE SCALE GENOMIC DNA]</scope>
    <source>
        <strain evidence="13">NRRL Y-17324</strain>
    </source>
</reference>
<proteinExistence type="inferred from homology"/>
<evidence type="ECO:0000256" key="1">
    <source>
        <dbReference type="ARBA" id="ARBA00002689"/>
    </source>
</evidence>
<keyword evidence="13" id="KW-1185">Reference proteome</keyword>
<evidence type="ECO:0000256" key="8">
    <source>
        <dbReference type="ARBA" id="ARBA00023136"/>
    </source>
</evidence>
<comment type="similarity">
    <text evidence="3 11">Belongs to the MICOS complex subunit Mic12 family.</text>
</comment>
<accession>A0A1E4SL84</accession>
<dbReference type="RefSeq" id="XP_020065370.1">
    <property type="nucleotide sequence ID" value="XM_020210787.1"/>
</dbReference>
<evidence type="ECO:0000256" key="10">
    <source>
        <dbReference type="ARBA" id="ARBA00032985"/>
    </source>
</evidence>
<protein>
    <recommendedName>
        <fullName evidence="4 11">MICOS complex subunit MIC12</fullName>
    </recommendedName>
    <alternativeName>
        <fullName evidence="10 11">Altered inheritance of mitochondria protein 5, mitochondrial</fullName>
    </alternativeName>
    <alternativeName>
        <fullName evidence="9 11">Found in mitochondrial proteome protein 51</fullName>
    </alternativeName>
</protein>
<dbReference type="GO" id="GO:0042407">
    <property type="term" value="P:cristae formation"/>
    <property type="evidence" value="ECO:0007669"/>
    <property type="project" value="InterPro"/>
</dbReference>
<dbReference type="GeneID" id="30984923"/>
<evidence type="ECO:0000256" key="6">
    <source>
        <dbReference type="ARBA" id="ARBA00022989"/>
    </source>
</evidence>
<organism evidence="12 13">
    <name type="scientific">Suhomyces tanzawaensis NRRL Y-17324</name>
    <dbReference type="NCBI Taxonomy" id="984487"/>
    <lineage>
        <taxon>Eukaryota</taxon>
        <taxon>Fungi</taxon>
        <taxon>Dikarya</taxon>
        <taxon>Ascomycota</taxon>
        <taxon>Saccharomycotina</taxon>
        <taxon>Pichiomycetes</taxon>
        <taxon>Debaryomycetaceae</taxon>
        <taxon>Suhomyces</taxon>
    </lineage>
</organism>
<dbReference type="GO" id="GO:0044284">
    <property type="term" value="C:mitochondrial crista junction"/>
    <property type="evidence" value="ECO:0007669"/>
    <property type="project" value="InterPro"/>
</dbReference>
<dbReference type="InterPro" id="IPR031463">
    <property type="entry name" value="Mic12"/>
</dbReference>
<dbReference type="EMBL" id="KV453911">
    <property type="protein sequence ID" value="ODV80248.1"/>
    <property type="molecule type" value="Genomic_DNA"/>
</dbReference>
<dbReference type="Pfam" id="PF17050">
    <property type="entry name" value="AIM5"/>
    <property type="match status" value="1"/>
</dbReference>
<evidence type="ECO:0000313" key="13">
    <source>
        <dbReference type="Proteomes" id="UP000094285"/>
    </source>
</evidence>
<dbReference type="AlphaFoldDB" id="A0A1E4SL84"/>
<evidence type="ECO:0000256" key="11">
    <source>
        <dbReference type="RuleBase" id="RU363010"/>
    </source>
</evidence>
<name>A0A1E4SL84_9ASCO</name>
<evidence type="ECO:0000256" key="7">
    <source>
        <dbReference type="ARBA" id="ARBA00023128"/>
    </source>
</evidence>
<comment type="function">
    <text evidence="1 11">Component of the MICOS complex, a large protein complex of the mitochondrial inner membrane that plays crucial roles in the maintenance of crista junctions, inner membrane architecture, and formation of contact sites to the outer membrane.</text>
</comment>
<sequence>MGGRIHGFLGGVLLTSALTYYTGEYFKKNQQFISHQLRVSDNTINNRILSDHDLKKELIPIDKRIGATTRVNFSETCKDIWNDEIIKMVNWVYGINWYQWGLTADKKLLSISDKIANSITEKK</sequence>
<dbReference type="OrthoDB" id="4037694at2759"/>
<keyword evidence="7 11" id="KW-0496">Mitochondrion</keyword>
<evidence type="ECO:0000256" key="3">
    <source>
        <dbReference type="ARBA" id="ARBA00009188"/>
    </source>
</evidence>
<evidence type="ECO:0000313" key="12">
    <source>
        <dbReference type="EMBL" id="ODV80248.1"/>
    </source>
</evidence>